<keyword evidence="3" id="KW-1185">Reference proteome</keyword>
<evidence type="ECO:0000313" key="3">
    <source>
        <dbReference type="Proteomes" id="UP001500131"/>
    </source>
</evidence>
<dbReference type="EMBL" id="JBAMZK010000028">
    <property type="protein sequence ID" value="KAL0502201.1"/>
    <property type="molecule type" value="Genomic_DNA"/>
</dbReference>
<dbReference type="AlphaFoldDB" id="A0AAW3ABR6"/>
<feature type="region of interest" description="Disordered" evidence="1">
    <location>
        <begin position="33"/>
        <end position="59"/>
    </location>
</feature>
<feature type="compositionally biased region" description="Basic and acidic residues" evidence="1">
    <location>
        <begin position="36"/>
        <end position="57"/>
    </location>
</feature>
<evidence type="ECO:0000256" key="1">
    <source>
        <dbReference type="SAM" id="MobiDB-lite"/>
    </source>
</evidence>
<feature type="region of interest" description="Disordered" evidence="1">
    <location>
        <begin position="77"/>
        <end position="186"/>
    </location>
</feature>
<comment type="caution">
    <text evidence="2">The sequence shown here is derived from an EMBL/GenBank/DDBJ whole genome shotgun (WGS) entry which is preliminary data.</text>
</comment>
<evidence type="ECO:0000313" key="2">
    <source>
        <dbReference type="EMBL" id="KAL0502201.1"/>
    </source>
</evidence>
<accession>A0AAW3ABR6</accession>
<proteinExistence type="predicted"/>
<dbReference type="Proteomes" id="UP001500131">
    <property type="component" value="Unassembled WGS sequence"/>
</dbReference>
<protein>
    <submittedName>
        <fullName evidence="2">Uncharacterized protein</fullName>
    </submittedName>
</protein>
<organism evidence="2 3">
    <name type="scientific">Leishmania lindenbergi</name>
    <dbReference type="NCBI Taxonomy" id="651832"/>
    <lineage>
        <taxon>Eukaryota</taxon>
        <taxon>Discoba</taxon>
        <taxon>Euglenozoa</taxon>
        <taxon>Kinetoplastea</taxon>
        <taxon>Metakinetoplastina</taxon>
        <taxon>Trypanosomatida</taxon>
        <taxon>Trypanosomatidae</taxon>
        <taxon>Leishmaniinae</taxon>
        <taxon>Leishmania</taxon>
    </lineage>
</organism>
<sequence length="212" mass="23261">MGSRTSRTLSSDSISPAGAPANAASLLCCSTASDVTSKRGEQAELTDLRRRAQRTHEADEENFLPCLSAARRAQQSNGKYYSNARKRQLNQYKTSRDCQSDRVVAPVQQPNLRQPQKDASEASASSVRTMAHQPPLRRRSVDHQNMPLDHEQRSRPGTRAQRRRKCWTDSPHTGQGSGRPQRASPDYLPFLAINTPLASQGDGGGSAGFFIG</sequence>
<reference evidence="2 3" key="1">
    <citation type="submission" date="2024-02" db="EMBL/GenBank/DDBJ databases">
        <title>FIRST GENOME SEQUENCES OF Leishmania (Viannia) shawi, Leishmania (Viannia) lindenbergi AND Leishmania (Viannia) utingensis.</title>
        <authorList>
            <person name="Resadore F."/>
            <person name="Custodio M.G.F."/>
            <person name="Boite M.C."/>
            <person name="Cupolillo E."/>
            <person name="Ferreira G.E.M."/>
        </authorList>
    </citation>
    <scope>NUCLEOTIDE SEQUENCE [LARGE SCALE GENOMIC DNA]</scope>
    <source>
        <strain evidence="2 3">MHOM/BR/1966/M15733</strain>
    </source>
</reference>
<gene>
    <name evidence="2" type="ORF">Q4I31_004794</name>
</gene>
<name>A0AAW3ABR6_9TRYP</name>